<gene>
    <name evidence="2" type="ORF">NLU13_7401</name>
</gene>
<keyword evidence="3" id="KW-1185">Reference proteome</keyword>
<feature type="region of interest" description="Disordered" evidence="1">
    <location>
        <begin position="1"/>
        <end position="117"/>
    </location>
</feature>
<evidence type="ECO:0000313" key="2">
    <source>
        <dbReference type="EMBL" id="KAK0384922.1"/>
    </source>
</evidence>
<feature type="compositionally biased region" description="Low complexity" evidence="1">
    <location>
        <begin position="19"/>
        <end position="38"/>
    </location>
</feature>
<evidence type="ECO:0000313" key="3">
    <source>
        <dbReference type="Proteomes" id="UP001175261"/>
    </source>
</evidence>
<protein>
    <submittedName>
        <fullName evidence="2">Uncharacterized protein</fullName>
    </submittedName>
</protein>
<feature type="compositionally biased region" description="Acidic residues" evidence="1">
    <location>
        <begin position="66"/>
        <end position="81"/>
    </location>
</feature>
<evidence type="ECO:0000256" key="1">
    <source>
        <dbReference type="SAM" id="MobiDB-lite"/>
    </source>
</evidence>
<dbReference type="Proteomes" id="UP001175261">
    <property type="component" value="Unassembled WGS sequence"/>
</dbReference>
<sequence>MHPPPSTPTPRRFLLPKRGTQTSSQTPTSAAAAPTGTPRFQSTPRFAGGPGSSSVVRPLGRRELSQEIEDVDEPEGEGPGEGDEKVVSSSFDDEERVVSSSASDEERILSSSAVDEEAITGARQKARLGDDILEADDEGTQRVVLGSESPELRRAKRRRVSLDEAMVSSSSIEELPATLSDENENDGGGQNALRIFSDSEGEDIDLTERDATVLQQPTFRAAPRFKPTEGDVAAAQGLLPAAFSPQRRGAKYLPSGLASELQGWLSDVKRWDEDGGGPAGKTGQERFQILVEEVRKDGERMYLVQGRVVEAAVDEQARSGRFILAGEGRLTGLGRKGQEVGNGVVVDVEGPVWDVELDGVTWLVCCEWWVG</sequence>
<dbReference type="AlphaFoldDB" id="A0AA39GCQ5"/>
<reference evidence="2" key="1">
    <citation type="submission" date="2022-10" db="EMBL/GenBank/DDBJ databases">
        <title>Determination and structural analysis of whole genome sequence of Sarocladium strictum F4-1.</title>
        <authorList>
            <person name="Hu L."/>
            <person name="Jiang Y."/>
        </authorList>
    </citation>
    <scope>NUCLEOTIDE SEQUENCE</scope>
    <source>
        <strain evidence="2">F4-1</strain>
    </source>
</reference>
<name>A0AA39GCQ5_SARSR</name>
<proteinExistence type="predicted"/>
<comment type="caution">
    <text evidence="2">The sequence shown here is derived from an EMBL/GenBank/DDBJ whole genome shotgun (WGS) entry which is preliminary data.</text>
</comment>
<dbReference type="EMBL" id="JAPDFR010000007">
    <property type="protein sequence ID" value="KAK0384922.1"/>
    <property type="molecule type" value="Genomic_DNA"/>
</dbReference>
<organism evidence="2 3">
    <name type="scientific">Sarocladium strictum</name>
    <name type="common">Black bundle disease fungus</name>
    <name type="synonym">Acremonium strictum</name>
    <dbReference type="NCBI Taxonomy" id="5046"/>
    <lineage>
        <taxon>Eukaryota</taxon>
        <taxon>Fungi</taxon>
        <taxon>Dikarya</taxon>
        <taxon>Ascomycota</taxon>
        <taxon>Pezizomycotina</taxon>
        <taxon>Sordariomycetes</taxon>
        <taxon>Hypocreomycetidae</taxon>
        <taxon>Hypocreales</taxon>
        <taxon>Sarocladiaceae</taxon>
        <taxon>Sarocladium</taxon>
    </lineage>
</organism>
<accession>A0AA39GCQ5</accession>